<comment type="subcellular location">
    <subcellularLocation>
        <location evidence="1">Nucleus</location>
    </subcellularLocation>
</comment>
<evidence type="ECO:0000256" key="1">
    <source>
        <dbReference type="ARBA" id="ARBA00004123"/>
    </source>
</evidence>
<evidence type="ECO:0000256" key="14">
    <source>
        <dbReference type="ARBA" id="ARBA00048988"/>
    </source>
</evidence>
<gene>
    <name evidence="15" type="ORF">ZEAMMB73_Zm00001d043797</name>
</gene>
<dbReference type="GO" id="GO:0006367">
    <property type="term" value="P:transcription initiation at RNA polymerase II promoter"/>
    <property type="evidence" value="ECO:0007669"/>
    <property type="project" value="InterPro"/>
</dbReference>
<comment type="catalytic activity">
    <reaction evidence="14">
        <text>ATP + H2O = ADP + phosphate + H(+)</text>
        <dbReference type="Rhea" id="RHEA:13065"/>
        <dbReference type="ChEBI" id="CHEBI:15377"/>
        <dbReference type="ChEBI" id="CHEBI:15378"/>
        <dbReference type="ChEBI" id="CHEBI:30616"/>
        <dbReference type="ChEBI" id="CHEBI:43474"/>
        <dbReference type="ChEBI" id="CHEBI:456216"/>
        <dbReference type="EC" id="5.6.2.4"/>
    </reaction>
</comment>
<dbReference type="SUPFAM" id="SSF52540">
    <property type="entry name" value="P-loop containing nucleoside triphosphate hydrolases"/>
    <property type="match status" value="1"/>
</dbReference>
<evidence type="ECO:0000256" key="5">
    <source>
        <dbReference type="ARBA" id="ARBA00022801"/>
    </source>
</evidence>
<dbReference type="PRINTS" id="PR00851">
    <property type="entry name" value="XRODRMPGMNTB"/>
</dbReference>
<evidence type="ECO:0000256" key="12">
    <source>
        <dbReference type="ARBA" id="ARBA00034617"/>
    </source>
</evidence>
<keyword evidence="9" id="KW-0234">DNA repair</keyword>
<dbReference type="InterPro" id="IPR006935">
    <property type="entry name" value="Helicase/UvrB_N"/>
</dbReference>
<dbReference type="Gene3D" id="3.40.50.300">
    <property type="entry name" value="P-loop containing nucleotide triphosphate hydrolases"/>
    <property type="match status" value="2"/>
</dbReference>
<dbReference type="Pfam" id="PF13625">
    <property type="entry name" value="Helicase_C_3"/>
    <property type="match status" value="1"/>
</dbReference>
<dbReference type="NCBIfam" id="TIGR00603">
    <property type="entry name" value="rad25"/>
    <property type="match status" value="1"/>
</dbReference>
<dbReference type="InterPro" id="IPR032830">
    <property type="entry name" value="XPB/Ssl2_N"/>
</dbReference>
<dbReference type="GO" id="GO:0005524">
    <property type="term" value="F:ATP binding"/>
    <property type="evidence" value="ECO:0007669"/>
    <property type="project" value="UniProtKB-KW"/>
</dbReference>
<proteinExistence type="inferred from homology"/>
<sequence>MAGGDGDRHRAPKRHKSSTPSKAALVDESAEFDYADDFDDDAHDADTEVKKRDFTKLELKVDHASRPLWACADGRIFLETFSPLYKQAYDFLIAIAEPVCRPESMHEYNLTPHSLYAAVSVGLETSTIISVLSKLSKTKLPREIIDFIHGSTANYGKVKLVLKKNRYFVESPFPEVLSTLLRDEVISRARISPEDSLGAPSFTVSKTSGQIASGHEDLLNGMEIAAATEDKETHSFEIDPSQVENVKQRCLPNALNYPMLEEYDFRNDTVNPDLDMELKPQARPRPYQEKSLSKMFGNGRARSGIIVLPCGAGKSLVGVSAACRIKKSCLCLATNAVSVDQWAFQFKLWSTIKDENISRFTSDNKEKFTGMAGVVVTTYNMVAFGGKRSEDSEKIIEEIRNREWGLLLMDEVHVVPAHMFRKVISITKSHCKLGLTATLVREDERITDLNFLIGPKLYEANWLDLVKGGFIANVQCAEVWCPMTKEFFAEYLKKENSKKKQVNLCSCRENTKFCPYCAQNEVHMFHLILLLLTFNKIYSYTFVISKQQFFYV</sequence>
<dbReference type="CDD" id="cd18029">
    <property type="entry name" value="DEXHc_XPB"/>
    <property type="match status" value="1"/>
</dbReference>
<evidence type="ECO:0000256" key="3">
    <source>
        <dbReference type="ARBA" id="ARBA00022741"/>
    </source>
</evidence>
<dbReference type="InterPro" id="IPR014001">
    <property type="entry name" value="Helicase_ATP-bd"/>
</dbReference>
<evidence type="ECO:0000256" key="2">
    <source>
        <dbReference type="ARBA" id="ARBA00006637"/>
    </source>
</evidence>
<evidence type="ECO:0000256" key="9">
    <source>
        <dbReference type="ARBA" id="ARBA00023204"/>
    </source>
</evidence>
<dbReference type="InterPro" id="IPR027417">
    <property type="entry name" value="P-loop_NTPase"/>
</dbReference>
<evidence type="ECO:0000256" key="4">
    <source>
        <dbReference type="ARBA" id="ARBA00022763"/>
    </source>
</evidence>
<keyword evidence="5" id="KW-0378">Hydrolase</keyword>
<dbReference type="FunFam" id="3.40.50.300:FF:000077">
    <property type="entry name" value="Probable DNA repair helicase RAD25"/>
    <property type="match status" value="1"/>
</dbReference>
<evidence type="ECO:0000256" key="6">
    <source>
        <dbReference type="ARBA" id="ARBA00022806"/>
    </source>
</evidence>
<protein>
    <recommendedName>
        <fullName evidence="13">DNA 3'-5' helicase</fullName>
        <ecNumber evidence="13">5.6.2.4</ecNumber>
    </recommendedName>
</protein>
<dbReference type="SMART" id="SM00487">
    <property type="entry name" value="DEXDc"/>
    <property type="match status" value="1"/>
</dbReference>
<evidence type="ECO:0000256" key="13">
    <source>
        <dbReference type="ARBA" id="ARBA00034808"/>
    </source>
</evidence>
<dbReference type="InterPro" id="IPR001161">
    <property type="entry name" value="XPB/Ssl2"/>
</dbReference>
<evidence type="ECO:0000313" key="15">
    <source>
        <dbReference type="EMBL" id="ONM39053.1"/>
    </source>
</evidence>
<reference evidence="15" key="1">
    <citation type="submission" date="2015-12" db="EMBL/GenBank/DDBJ databases">
        <title>Update maize B73 reference genome by single molecule sequencing technologies.</title>
        <authorList>
            <consortium name="Maize Genome Sequencing Project"/>
            <person name="Ware D."/>
        </authorList>
    </citation>
    <scope>NUCLEOTIDE SEQUENCE [LARGE SCALE GENOMIC DNA]</scope>
    <source>
        <tissue evidence="15">Seedling</tissue>
    </source>
</reference>
<keyword evidence="3" id="KW-0547">Nucleotide-binding</keyword>
<dbReference type="InterPro" id="IPR050615">
    <property type="entry name" value="ATP-dep_DNA_Helicase"/>
</dbReference>
<evidence type="ECO:0000256" key="11">
    <source>
        <dbReference type="ARBA" id="ARBA00023242"/>
    </source>
</evidence>
<dbReference type="EC" id="5.6.2.4" evidence="13"/>
<dbReference type="GO" id="GO:0016787">
    <property type="term" value="F:hydrolase activity"/>
    <property type="evidence" value="ECO:0007669"/>
    <property type="project" value="UniProtKB-KW"/>
</dbReference>
<keyword evidence="11" id="KW-0539">Nucleus</keyword>
<keyword evidence="6 15" id="KW-0347">Helicase</keyword>
<dbReference type="GO" id="GO:0006289">
    <property type="term" value="P:nucleotide-excision repair"/>
    <property type="evidence" value="ECO:0007669"/>
    <property type="project" value="InterPro"/>
</dbReference>
<dbReference type="EMBL" id="CM007649">
    <property type="protein sequence ID" value="ONM39053.1"/>
    <property type="molecule type" value="Genomic_DNA"/>
</dbReference>
<dbReference type="PANTHER" id="PTHR11274">
    <property type="entry name" value="RAD25/XP-B DNA REPAIR HELICASE"/>
    <property type="match status" value="1"/>
</dbReference>
<dbReference type="GO" id="GO:0003677">
    <property type="term" value="F:DNA binding"/>
    <property type="evidence" value="ECO:0007669"/>
    <property type="project" value="UniProtKB-KW"/>
</dbReference>
<keyword evidence="10" id="KW-0413">Isomerase</keyword>
<keyword evidence="8" id="KW-0238">DNA-binding</keyword>
<dbReference type="InterPro" id="IPR032438">
    <property type="entry name" value="ERCC3_RAD25_C"/>
</dbReference>
<dbReference type="Pfam" id="PF16203">
    <property type="entry name" value="ERCC3_RAD25_C"/>
    <property type="match status" value="1"/>
</dbReference>
<dbReference type="ExpressionAtlas" id="A0A1D6NF16">
    <property type="expression patterns" value="baseline and differential"/>
</dbReference>
<dbReference type="GO" id="GO:0005634">
    <property type="term" value="C:nucleus"/>
    <property type="evidence" value="ECO:0007669"/>
    <property type="project" value="UniProtKB-SubCell"/>
</dbReference>
<dbReference type="AlphaFoldDB" id="A0A1D6NF16"/>
<name>A0A1D6NF16_MAIZE</name>
<keyword evidence="7" id="KW-0067">ATP-binding</keyword>
<organism evidence="15">
    <name type="scientific">Zea mays</name>
    <name type="common">Maize</name>
    <dbReference type="NCBI Taxonomy" id="4577"/>
    <lineage>
        <taxon>Eukaryota</taxon>
        <taxon>Viridiplantae</taxon>
        <taxon>Streptophyta</taxon>
        <taxon>Embryophyta</taxon>
        <taxon>Tracheophyta</taxon>
        <taxon>Spermatophyta</taxon>
        <taxon>Magnoliopsida</taxon>
        <taxon>Liliopsida</taxon>
        <taxon>Poales</taxon>
        <taxon>Poaceae</taxon>
        <taxon>PACMAD clade</taxon>
        <taxon>Panicoideae</taxon>
        <taxon>Andropogonodae</taxon>
        <taxon>Andropogoneae</taxon>
        <taxon>Tripsacinae</taxon>
        <taxon>Zea</taxon>
    </lineage>
</organism>
<dbReference type="PROSITE" id="PS51192">
    <property type="entry name" value="HELICASE_ATP_BIND_1"/>
    <property type="match status" value="1"/>
</dbReference>
<dbReference type="GO" id="GO:0043138">
    <property type="term" value="F:3'-5' DNA helicase activity"/>
    <property type="evidence" value="ECO:0007669"/>
    <property type="project" value="UniProtKB-EC"/>
</dbReference>
<evidence type="ECO:0000256" key="10">
    <source>
        <dbReference type="ARBA" id="ARBA00023235"/>
    </source>
</evidence>
<dbReference type="PANTHER" id="PTHR11274:SF0">
    <property type="entry name" value="GENERAL TRANSCRIPTION AND DNA REPAIR FACTOR IIH HELICASE SUBUNIT XPB"/>
    <property type="match status" value="1"/>
</dbReference>
<keyword evidence="4" id="KW-0227">DNA damage</keyword>
<dbReference type="Pfam" id="PF04851">
    <property type="entry name" value="ResIII"/>
    <property type="match status" value="1"/>
</dbReference>
<evidence type="ECO:0000256" key="7">
    <source>
        <dbReference type="ARBA" id="ARBA00022840"/>
    </source>
</evidence>
<comment type="similarity">
    <text evidence="2">Belongs to the helicase family. RAD25/XPB subfamily.</text>
</comment>
<comment type="catalytic activity">
    <reaction evidence="12">
        <text>Couples ATP hydrolysis with the unwinding of duplex DNA by translocating in the 3'-5' direction.</text>
        <dbReference type="EC" id="5.6.2.4"/>
    </reaction>
</comment>
<evidence type="ECO:0000256" key="8">
    <source>
        <dbReference type="ARBA" id="ARBA00023125"/>
    </source>
</evidence>
<accession>A0A1D6NF16</accession>